<dbReference type="InterPro" id="IPR001031">
    <property type="entry name" value="Thioesterase"/>
</dbReference>
<dbReference type="PANTHER" id="PTHR43775">
    <property type="entry name" value="FATTY ACID SYNTHASE"/>
    <property type="match status" value="1"/>
</dbReference>
<dbReference type="InterPro" id="IPR032821">
    <property type="entry name" value="PKS_assoc"/>
</dbReference>
<dbReference type="InterPro" id="IPR016035">
    <property type="entry name" value="Acyl_Trfase/lysoPLipase"/>
</dbReference>
<dbReference type="GO" id="GO:0031177">
    <property type="term" value="F:phosphopantetheine binding"/>
    <property type="evidence" value="ECO:0007669"/>
    <property type="project" value="InterPro"/>
</dbReference>
<dbReference type="Gene3D" id="3.30.70.3290">
    <property type="match status" value="1"/>
</dbReference>
<dbReference type="OrthoDB" id="4537517at2"/>
<keyword evidence="3" id="KW-0808">Transferase</keyword>
<dbReference type="Gene3D" id="3.40.50.720">
    <property type="entry name" value="NAD(P)-binding Rossmann-like Domain"/>
    <property type="match status" value="1"/>
</dbReference>
<feature type="region of interest" description="C-terminal hotdog fold" evidence="6">
    <location>
        <begin position="1080"/>
        <end position="1219"/>
    </location>
</feature>
<dbReference type="SUPFAM" id="SSF53474">
    <property type="entry name" value="alpha/beta-Hydrolases"/>
    <property type="match status" value="1"/>
</dbReference>
<evidence type="ECO:0000256" key="6">
    <source>
        <dbReference type="PROSITE-ProRule" id="PRU01363"/>
    </source>
</evidence>
<dbReference type="InterPro" id="IPR014031">
    <property type="entry name" value="Ketoacyl_synth_C"/>
</dbReference>
<dbReference type="Pfam" id="PF22953">
    <property type="entry name" value="SpnB_Rossmann"/>
    <property type="match status" value="1"/>
</dbReference>
<dbReference type="InterPro" id="IPR009081">
    <property type="entry name" value="PP-bd_ACP"/>
</dbReference>
<protein>
    <submittedName>
        <fullName evidence="11">Uncharacterized protein</fullName>
    </submittedName>
</protein>
<dbReference type="Gene3D" id="3.40.50.1820">
    <property type="entry name" value="alpha/beta hydrolase"/>
    <property type="match status" value="1"/>
</dbReference>
<evidence type="ECO:0000259" key="9">
    <source>
        <dbReference type="PROSITE" id="PS52004"/>
    </source>
</evidence>
<evidence type="ECO:0000256" key="1">
    <source>
        <dbReference type="ARBA" id="ARBA00022450"/>
    </source>
</evidence>
<evidence type="ECO:0000256" key="4">
    <source>
        <dbReference type="ARBA" id="ARBA00023268"/>
    </source>
</evidence>
<dbReference type="SMART" id="SM00824">
    <property type="entry name" value="PKS_TE"/>
    <property type="match status" value="1"/>
</dbReference>
<dbReference type="Pfam" id="PF02801">
    <property type="entry name" value="Ketoacyl-synt_C"/>
    <property type="match status" value="1"/>
</dbReference>
<dbReference type="InterPro" id="IPR029058">
    <property type="entry name" value="AB_hydrolase_fold"/>
</dbReference>
<dbReference type="Pfam" id="PF21089">
    <property type="entry name" value="PKS_DH_N"/>
    <property type="match status" value="1"/>
</dbReference>
<dbReference type="InterPro" id="IPR018201">
    <property type="entry name" value="Ketoacyl_synth_AS"/>
</dbReference>
<evidence type="ECO:0000256" key="7">
    <source>
        <dbReference type="SAM" id="MobiDB-lite"/>
    </source>
</evidence>
<dbReference type="SMART" id="SM00823">
    <property type="entry name" value="PKS_PP"/>
    <property type="match status" value="1"/>
</dbReference>
<dbReference type="InterPro" id="IPR020807">
    <property type="entry name" value="PKS_DH"/>
</dbReference>
<dbReference type="InterPro" id="IPR049551">
    <property type="entry name" value="PKS_DH_C"/>
</dbReference>
<dbReference type="PANTHER" id="PTHR43775:SF51">
    <property type="entry name" value="INACTIVE PHENOLPHTHIOCEROL SYNTHESIS POLYKETIDE SYNTHASE TYPE I PKS1-RELATED"/>
    <property type="match status" value="1"/>
</dbReference>
<sequence>MTNEDKLRDVLKQVTTDLRRVREQNRRLLYKAGEPVAVVGVGCRFPGGVTSAEGLWGVVSGGVDAVGDFPADRGWDLEGLFSQDPDSAGTSYVREGGFVENAGGFDAGFFGISPREAVAMDPQQRLLLETSWEAVESGGIDPLSLRGAGTGVFVGVVAQDYGPRLHEAADGVDAHLLTGNAASVAAGRVSYIFGFEGPAMTVDTACSSSLVALHLAVRSLRAGECSLALAGGATVMAGPGAFTAFSRQRGLARDGRCKAFAAAADGTGWAEGAGVLLLERLSDARANGRRILGVVRGTAINHDGISSGLTVPNGTSQQRVIGRALADAGLSAGDVDAVEAHGTGTRLGDPIEANALLATYGREHSADGPLWLGSLKSNIGHAVAAAGVGGVIKTLMALRQGVLPPTLHVDAPTPEVDWSSGAVRLLTEAREWHREGRPRRAGVSSFGMSGTNAHVILEEAPEEPAITRIPTSRQAEWPSHPVLPWVLSARTPEALGKQAERLRDFVPQNADMADVGWSLATGRARMEHRGVVVGAERQDFLRGLDALARGADDTTVIRGDGNHRPGRLAVLFSGQGAQRVGMGRGLYRAWPVFAEAFDEVCAGFGGLLERPLHEVVFADAGSADAELLDLTEYTQPALFAVETALFRLLESFGVRPDLLLGHSVGELAAVHAAGGVPLSDACALVAARGRLMGRVGHGAMVAVGAPEEQVAGSLPDGVVVAAVNGPSSVVVSGDERGVAQVEGEWRGRGKRVRRLRVGCGFHSPCVDGVLAELAEAAGAVSWGDLEVGVVSGVSGRLLGAGEVGDAGYWVRQARDAVRFGDGVGWLLEQGVSTFIELGPDGSLTAMAAECSEAHRERDGGENGRVSLIPSMRPGQAEPERWVRALAEVHASGVDVDWAPLFPGARRTELPTYAFQHRHYWLDSEETRVGHTVNGATPADHPFLKAVIPLPGTDGTLFTGRISLRSHPWLADHAVGGTALLPGTAIVGLALHAGDHTGAPHLDELTLHAPLSIPADGATAVQVTVGPADDDDRRPVTVHSRPARASGDTGTSSWTLHAEGTLTRHTTPGASAPSAWPPPNAESIDIDGTYERLAGLGYEYGPAFQGLQAVWRVGDEILAEVCLPTDRHSEAIPFGLHPALLDAAQHGIAIGDGAIPDEEIALPFSWSGVTLHADGATDLRVRLSRTGPSTFSLTATDPAGAPVVTIGALTLRPMNPSRAATTDDLFILDWAPLPDSPATRETDRWALLDSNGTLGSVDLTVTTHPDLASLRASISAGAPVPQAVVLPCLPDPDGPHHVADEARTALHAMLDLLHDWLDDDRLESTQLVVVTSGAVAAHADDDITDLAHAPLWGMLRTAQTEHPGRLVAIDVDDVDAALPLLPDAVASGEPGIAIRDGHMLAPRLARPPEPRGTSLPALPADGTVLITGATGTLGGEVARHLVTSYGVRHLLLLGRSGGRSAAAAELAADLTELGAEVSFAACDAADLPSVERALDGIPAEHPLSAVVHIAGVLDDGVLTSLTPERIDRVIRPKIDAAWNLHKLTGGHDLSAFVMFSSAAGLLGAPGQANYAAANTFLDALAHHRRAAGLPATSLSWGLWGQRTGMTGHLDATDLNRMTRMGMAAPLDTEQGLAHVDTALRSGVPHMVPLPLDLPGVRGRASRAGEVPPLFRGLVRPPRRRAAGAAGTGEGALREQVADLSADAAEQILTNLVRARAADVLGHADADKIDPEREFLEAGFDSLTAVELRNQLNDASGLRLPPALIFTYPTPQDLGRHLAGELTRNGPSAEDASMASQQDEPADAVLPDSLVTLFRQTCQLGRIDDGIRMVEAAAQVRPTFGHDGDPDGVPAPVRLAQGDAQPALMCFASLVMISGSQEYARFAAPLRGARDVTVLPEPGFRPGERLPEDADVAIESQVRAVLSCIGESGQPPFCLVGRSSGGWIAHAVAARLEARGVFPHSVVLIDTPLPDASATLPVIETAVLHREQQLGLMDTARVTAMGGYLRMFADWKPEPITTPTLLVRPEGPVTGPSGEPLGGPNWRFAWHLPHTVLDVPGNHLTMMEEHAEATARALDAWLTESRVR</sequence>
<dbReference type="CDD" id="cd00833">
    <property type="entry name" value="PKS"/>
    <property type="match status" value="1"/>
</dbReference>
<evidence type="ECO:0000256" key="2">
    <source>
        <dbReference type="ARBA" id="ARBA00022553"/>
    </source>
</evidence>
<feature type="region of interest" description="N-terminal hotdog fold" evidence="6">
    <location>
        <begin position="940"/>
        <end position="1068"/>
    </location>
</feature>
<dbReference type="SUPFAM" id="SSF55048">
    <property type="entry name" value="Probable ACP-binding domain of malonyl-CoA ACP transacylase"/>
    <property type="match status" value="1"/>
</dbReference>
<dbReference type="GO" id="GO:0004315">
    <property type="term" value="F:3-oxoacyl-[acyl-carrier-protein] synthase activity"/>
    <property type="evidence" value="ECO:0007669"/>
    <property type="project" value="InterPro"/>
</dbReference>
<dbReference type="SUPFAM" id="SSF47336">
    <property type="entry name" value="ACP-like"/>
    <property type="match status" value="1"/>
</dbReference>
<dbReference type="InterPro" id="IPR020841">
    <property type="entry name" value="PKS_Beta-ketoAc_synthase_dom"/>
</dbReference>
<evidence type="ECO:0000313" key="11">
    <source>
        <dbReference type="EMBL" id="ASU83164.1"/>
    </source>
</evidence>
<keyword evidence="4" id="KW-0511">Multifunctional enzyme</keyword>
<dbReference type="PROSITE" id="PS52004">
    <property type="entry name" value="KS3_2"/>
    <property type="match status" value="1"/>
</dbReference>
<dbReference type="Pfam" id="PF08659">
    <property type="entry name" value="KR"/>
    <property type="match status" value="1"/>
</dbReference>
<dbReference type="InterPro" id="IPR016039">
    <property type="entry name" value="Thiolase-like"/>
</dbReference>
<gene>
    <name evidence="11" type="ORF">CDO52_10565</name>
</gene>
<dbReference type="InterPro" id="IPR013968">
    <property type="entry name" value="PKS_KR"/>
</dbReference>
<dbReference type="InterPro" id="IPR014030">
    <property type="entry name" value="Ketoacyl_synth_N"/>
</dbReference>
<organism evidence="11 12">
    <name type="scientific">Nocardiopsis gilva YIM 90087</name>
    <dbReference type="NCBI Taxonomy" id="1235441"/>
    <lineage>
        <taxon>Bacteria</taxon>
        <taxon>Bacillati</taxon>
        <taxon>Actinomycetota</taxon>
        <taxon>Actinomycetes</taxon>
        <taxon>Streptosporangiales</taxon>
        <taxon>Nocardiopsidaceae</taxon>
        <taxon>Nocardiopsis</taxon>
    </lineage>
</organism>
<proteinExistence type="predicted"/>
<dbReference type="EMBL" id="CP022753">
    <property type="protein sequence ID" value="ASU83164.1"/>
    <property type="molecule type" value="Genomic_DNA"/>
</dbReference>
<feature type="domain" description="PKS/mFAS DH" evidence="10">
    <location>
        <begin position="940"/>
        <end position="1219"/>
    </location>
</feature>
<keyword evidence="5" id="KW-0012">Acyltransferase</keyword>
<dbReference type="SMART" id="SM00825">
    <property type="entry name" value="PKS_KS"/>
    <property type="match status" value="1"/>
</dbReference>
<dbReference type="GO" id="GO:0006633">
    <property type="term" value="P:fatty acid biosynthetic process"/>
    <property type="evidence" value="ECO:0007669"/>
    <property type="project" value="InterPro"/>
</dbReference>
<dbReference type="Gene3D" id="1.10.1200.10">
    <property type="entry name" value="ACP-like"/>
    <property type="match status" value="1"/>
</dbReference>
<feature type="domain" description="Ketosynthase family 3 (KS3)" evidence="9">
    <location>
        <begin position="33"/>
        <end position="459"/>
    </location>
</feature>
<dbReference type="Gene3D" id="3.10.129.110">
    <property type="entry name" value="Polyketide synthase dehydratase"/>
    <property type="match status" value="1"/>
</dbReference>
<feature type="region of interest" description="Disordered" evidence="7">
    <location>
        <begin position="1779"/>
        <end position="1798"/>
    </location>
</feature>
<dbReference type="PROSITE" id="PS00012">
    <property type="entry name" value="PHOSPHOPANTETHEINE"/>
    <property type="match status" value="1"/>
</dbReference>
<evidence type="ECO:0000313" key="12">
    <source>
        <dbReference type="Proteomes" id="UP000215005"/>
    </source>
</evidence>
<dbReference type="Pfam" id="PF14765">
    <property type="entry name" value="PS-DH"/>
    <property type="match status" value="1"/>
</dbReference>
<dbReference type="InterPro" id="IPR049900">
    <property type="entry name" value="PKS_mFAS_DH"/>
</dbReference>
<keyword evidence="12" id="KW-1185">Reference proteome</keyword>
<dbReference type="SUPFAM" id="SSF51735">
    <property type="entry name" value="NAD(P)-binding Rossmann-fold domains"/>
    <property type="match status" value="2"/>
</dbReference>
<keyword evidence="1" id="KW-0596">Phosphopantetheine</keyword>
<dbReference type="InterPro" id="IPR020802">
    <property type="entry name" value="TesA-like"/>
</dbReference>
<dbReference type="InterPro" id="IPR006162">
    <property type="entry name" value="Ppantetheine_attach_site"/>
</dbReference>
<dbReference type="Proteomes" id="UP000215005">
    <property type="component" value="Chromosome"/>
</dbReference>
<feature type="active site" description="Proton acceptor; for dehydratase activity" evidence="6">
    <location>
        <position position="972"/>
    </location>
</feature>
<dbReference type="PROSITE" id="PS52019">
    <property type="entry name" value="PKS_MFAS_DH"/>
    <property type="match status" value="1"/>
</dbReference>
<evidence type="ECO:0000256" key="3">
    <source>
        <dbReference type="ARBA" id="ARBA00022679"/>
    </source>
</evidence>
<name>A0A223S4W2_9ACTN</name>
<feature type="active site" description="Proton donor; for dehydratase activity" evidence="6">
    <location>
        <position position="1141"/>
    </location>
</feature>
<dbReference type="Pfam" id="PF00975">
    <property type="entry name" value="Thioesterase"/>
    <property type="match status" value="1"/>
</dbReference>
<dbReference type="PROSITE" id="PS50075">
    <property type="entry name" value="CARRIER"/>
    <property type="match status" value="1"/>
</dbReference>
<dbReference type="InterPro" id="IPR016036">
    <property type="entry name" value="Malonyl_transacylase_ACP-bd"/>
</dbReference>
<dbReference type="InterPro" id="IPR042104">
    <property type="entry name" value="PKS_dehydratase_sf"/>
</dbReference>
<dbReference type="SUPFAM" id="SSF52151">
    <property type="entry name" value="FabD/lysophospholipase-like"/>
    <property type="match status" value="1"/>
</dbReference>
<dbReference type="KEGG" id="ngv:CDO52_10565"/>
<dbReference type="InterPro" id="IPR036291">
    <property type="entry name" value="NAD(P)-bd_dom_sf"/>
</dbReference>
<dbReference type="InterPro" id="IPR055123">
    <property type="entry name" value="SpnB-like_Rossmann"/>
</dbReference>
<dbReference type="RefSeq" id="WP_094932352.1">
    <property type="nucleotide sequence ID" value="NZ_CP022753.1"/>
</dbReference>
<dbReference type="InterPro" id="IPR057326">
    <property type="entry name" value="KR_dom"/>
</dbReference>
<dbReference type="SMART" id="SM00826">
    <property type="entry name" value="PKS_DH"/>
    <property type="match status" value="1"/>
</dbReference>
<evidence type="ECO:0000259" key="10">
    <source>
        <dbReference type="PROSITE" id="PS52019"/>
    </source>
</evidence>
<dbReference type="Pfam" id="PF16197">
    <property type="entry name" value="KAsynt_C_assoc"/>
    <property type="match status" value="1"/>
</dbReference>
<dbReference type="SMART" id="SM01294">
    <property type="entry name" value="PKS_PP_betabranch"/>
    <property type="match status" value="1"/>
</dbReference>
<dbReference type="GO" id="GO:0004312">
    <property type="term" value="F:fatty acid synthase activity"/>
    <property type="evidence" value="ECO:0007669"/>
    <property type="project" value="TreeGrafter"/>
</dbReference>
<evidence type="ECO:0000259" key="8">
    <source>
        <dbReference type="PROSITE" id="PS50075"/>
    </source>
</evidence>
<dbReference type="InterPro" id="IPR050091">
    <property type="entry name" value="PKS_NRPS_Biosynth_Enz"/>
</dbReference>
<dbReference type="Gene3D" id="3.40.366.10">
    <property type="entry name" value="Malonyl-Coenzyme A Acyl Carrier Protein, domain 2"/>
    <property type="match status" value="1"/>
</dbReference>
<dbReference type="FunFam" id="1.10.1200.10:FF:000007">
    <property type="entry name" value="Probable polyketide synthase pks17"/>
    <property type="match status" value="1"/>
</dbReference>
<feature type="domain" description="Carrier" evidence="8">
    <location>
        <begin position="1705"/>
        <end position="1780"/>
    </location>
</feature>
<dbReference type="InterPro" id="IPR001227">
    <property type="entry name" value="Ac_transferase_dom_sf"/>
</dbReference>
<dbReference type="Gene3D" id="3.40.47.10">
    <property type="match status" value="1"/>
</dbReference>
<dbReference type="SMART" id="SM00822">
    <property type="entry name" value="PKS_KR"/>
    <property type="match status" value="1"/>
</dbReference>
<reference evidence="11 12" key="1">
    <citation type="submission" date="2017-08" db="EMBL/GenBank/DDBJ databases">
        <title>The complete genome sequence of Nocardiopsis gilva YIM 90087.</title>
        <authorList>
            <person name="Yin M."/>
            <person name="Tang S."/>
        </authorList>
    </citation>
    <scope>NUCLEOTIDE SEQUENCE [LARGE SCALE GENOMIC DNA]</scope>
    <source>
        <strain evidence="11 12">YIM 90087</strain>
    </source>
</reference>
<dbReference type="FunFam" id="3.40.47.10:FF:000019">
    <property type="entry name" value="Polyketide synthase type I"/>
    <property type="match status" value="1"/>
</dbReference>
<dbReference type="CDD" id="cd08956">
    <property type="entry name" value="KR_3_FAS_SDR_x"/>
    <property type="match status" value="1"/>
</dbReference>
<dbReference type="PROSITE" id="PS00606">
    <property type="entry name" value="KS3_1"/>
    <property type="match status" value="1"/>
</dbReference>
<dbReference type="Pfam" id="PF00109">
    <property type="entry name" value="ketoacyl-synt"/>
    <property type="match status" value="1"/>
</dbReference>
<evidence type="ECO:0000256" key="5">
    <source>
        <dbReference type="ARBA" id="ARBA00023315"/>
    </source>
</evidence>
<dbReference type="SMART" id="SM00827">
    <property type="entry name" value="PKS_AT"/>
    <property type="match status" value="1"/>
</dbReference>
<dbReference type="InterPro" id="IPR014043">
    <property type="entry name" value="Acyl_transferase_dom"/>
</dbReference>
<dbReference type="InterPro" id="IPR049552">
    <property type="entry name" value="PKS_DH_N"/>
</dbReference>
<dbReference type="SUPFAM" id="SSF53901">
    <property type="entry name" value="Thiolase-like"/>
    <property type="match status" value="1"/>
</dbReference>
<dbReference type="InterPro" id="IPR036736">
    <property type="entry name" value="ACP-like_sf"/>
</dbReference>
<feature type="region of interest" description="Disordered" evidence="7">
    <location>
        <begin position="1025"/>
        <end position="1053"/>
    </location>
</feature>
<dbReference type="Pfam" id="PF00550">
    <property type="entry name" value="PP-binding"/>
    <property type="match status" value="1"/>
</dbReference>
<dbReference type="InterPro" id="IPR020806">
    <property type="entry name" value="PKS_PP-bd"/>
</dbReference>
<dbReference type="Pfam" id="PF00698">
    <property type="entry name" value="Acyl_transf_1"/>
    <property type="match status" value="1"/>
</dbReference>
<keyword evidence="2" id="KW-0597">Phosphoprotein</keyword>
<accession>A0A223S4W2</accession>